<dbReference type="InterPro" id="IPR008752">
    <property type="entry name" value="Peptidase_M11"/>
</dbReference>
<keyword evidence="2" id="KW-0812">Transmembrane</keyword>
<keyword evidence="2" id="KW-0472">Membrane</keyword>
<evidence type="ECO:0000313" key="5">
    <source>
        <dbReference type="Proteomes" id="UP001530400"/>
    </source>
</evidence>
<gene>
    <name evidence="4" type="ORF">ACHAWO_006336</name>
</gene>
<feature type="domain" description="Peptidase M11 gametolysin" evidence="3">
    <location>
        <begin position="283"/>
        <end position="472"/>
    </location>
</feature>
<dbReference type="Pfam" id="PF05548">
    <property type="entry name" value="Peptidase_M11"/>
    <property type="match status" value="1"/>
</dbReference>
<accession>A0ABD3NMM4</accession>
<comment type="caution">
    <text evidence="4">The sequence shown here is derived from an EMBL/GenBank/DDBJ whole genome shotgun (WGS) entry which is preliminary data.</text>
</comment>
<keyword evidence="2" id="KW-1133">Transmembrane helix</keyword>
<evidence type="ECO:0000256" key="1">
    <source>
        <dbReference type="SAM" id="MobiDB-lite"/>
    </source>
</evidence>
<reference evidence="4 5" key="1">
    <citation type="submission" date="2024-10" db="EMBL/GenBank/DDBJ databases">
        <title>Updated reference genomes for cyclostephanoid diatoms.</title>
        <authorList>
            <person name="Roberts W.R."/>
            <person name="Alverson A.J."/>
        </authorList>
    </citation>
    <scope>NUCLEOTIDE SEQUENCE [LARGE SCALE GENOMIC DNA]</scope>
    <source>
        <strain evidence="4 5">AJA010-31</strain>
    </source>
</reference>
<evidence type="ECO:0000259" key="3">
    <source>
        <dbReference type="Pfam" id="PF05548"/>
    </source>
</evidence>
<evidence type="ECO:0000313" key="4">
    <source>
        <dbReference type="EMBL" id="KAL3776982.1"/>
    </source>
</evidence>
<dbReference type="EMBL" id="JALLPJ020001072">
    <property type="protein sequence ID" value="KAL3776982.1"/>
    <property type="molecule type" value="Genomic_DNA"/>
</dbReference>
<protein>
    <recommendedName>
        <fullName evidence="3">Peptidase M11 gametolysin domain-containing protein</fullName>
    </recommendedName>
</protein>
<feature type="transmembrane region" description="Helical" evidence="2">
    <location>
        <begin position="37"/>
        <end position="55"/>
    </location>
</feature>
<dbReference type="AlphaFoldDB" id="A0ABD3NMM4"/>
<sequence length="596" mass="64458">MVDPNSTDIEVAPETTSTIQPAPQQTARCSPSCKRTAPFLSAALFTVVIAAAFILSSKSKNNLPTTSQLNAQEASFPIFTYPTSNNDRQAIPAGYGICTTESSCDARRQELGFERYTVSDSITTKGCFSKGKNNAYFGSGGSPSSTSTLNLPGRQVRIFCKTEEEEEESFATLSVGEKIVTYLAPFKRIKTNGPNVELADGTFYELINLSDEYDDSDWITGVTTLALPPNVEYNVDGTIDMKGTVPRFVENIDTRSKDRFEGRKSVLAVRVIAAENKTTFMDESSIADSIFGNMGNDTVNLVSQYNDCSYGKLKFVTAPSRSGSSPNSGSVKIVNGVTTVHVPSVSVADGTAVMRNAISKELNAIFSTANPNELADYVIYCLPPGTFATGTYSSVGYAYYNNWLSVFNNNWCSSVSLQMHEIGHSLNFGHSNENGKTYEDGSGNMGASYKSSDRPKMCFNAAKSWQTGWYRDKEVTVGDSLFGVNCFDGILHGIADYDTATTVLIKVHGTQTDVFVNFNAKRGMNQGTQEGADQVLVVSRVRGKRDSFAVSDLSAKLSEGDSFDFEGYTVSVTNINVDTGTAKVKVLPSGVDVCQS</sequence>
<organism evidence="4 5">
    <name type="scientific">Cyclotella atomus</name>
    <dbReference type="NCBI Taxonomy" id="382360"/>
    <lineage>
        <taxon>Eukaryota</taxon>
        <taxon>Sar</taxon>
        <taxon>Stramenopiles</taxon>
        <taxon>Ochrophyta</taxon>
        <taxon>Bacillariophyta</taxon>
        <taxon>Coscinodiscophyceae</taxon>
        <taxon>Thalassiosirophycidae</taxon>
        <taxon>Stephanodiscales</taxon>
        <taxon>Stephanodiscaceae</taxon>
        <taxon>Cyclotella</taxon>
    </lineage>
</organism>
<dbReference type="SUPFAM" id="SSF55486">
    <property type="entry name" value="Metalloproteases ('zincins'), catalytic domain"/>
    <property type="match status" value="1"/>
</dbReference>
<evidence type="ECO:0000256" key="2">
    <source>
        <dbReference type="SAM" id="Phobius"/>
    </source>
</evidence>
<feature type="region of interest" description="Disordered" evidence="1">
    <location>
        <begin position="1"/>
        <end position="27"/>
    </location>
</feature>
<dbReference type="Proteomes" id="UP001530400">
    <property type="component" value="Unassembled WGS sequence"/>
</dbReference>
<name>A0ABD3NMM4_9STRA</name>
<proteinExistence type="predicted"/>
<keyword evidence="5" id="KW-1185">Reference proteome</keyword>